<feature type="transmembrane region" description="Helical" evidence="1">
    <location>
        <begin position="12"/>
        <end position="35"/>
    </location>
</feature>
<organism evidence="2 3">
    <name type="scientific">Digitaria exilis</name>
    <dbReference type="NCBI Taxonomy" id="1010633"/>
    <lineage>
        <taxon>Eukaryota</taxon>
        <taxon>Viridiplantae</taxon>
        <taxon>Streptophyta</taxon>
        <taxon>Embryophyta</taxon>
        <taxon>Tracheophyta</taxon>
        <taxon>Spermatophyta</taxon>
        <taxon>Magnoliopsida</taxon>
        <taxon>Liliopsida</taxon>
        <taxon>Poales</taxon>
        <taxon>Poaceae</taxon>
        <taxon>PACMAD clade</taxon>
        <taxon>Panicoideae</taxon>
        <taxon>Panicodae</taxon>
        <taxon>Paniceae</taxon>
        <taxon>Anthephorinae</taxon>
        <taxon>Digitaria</taxon>
    </lineage>
</organism>
<keyword evidence="1" id="KW-1133">Transmembrane helix</keyword>
<dbReference type="AlphaFoldDB" id="A0A835ENE9"/>
<evidence type="ECO:0000313" key="3">
    <source>
        <dbReference type="Proteomes" id="UP000636709"/>
    </source>
</evidence>
<keyword evidence="3" id="KW-1185">Reference proteome</keyword>
<evidence type="ECO:0000256" key="1">
    <source>
        <dbReference type="SAM" id="Phobius"/>
    </source>
</evidence>
<gene>
    <name evidence="2" type="ORF">HU200_033057</name>
</gene>
<evidence type="ECO:0000313" key="2">
    <source>
        <dbReference type="EMBL" id="KAF8702289.1"/>
    </source>
</evidence>
<accession>A0A835ENE9</accession>
<dbReference type="EMBL" id="JACEFO010001787">
    <property type="protein sequence ID" value="KAF8702289.1"/>
    <property type="molecule type" value="Genomic_DNA"/>
</dbReference>
<reference evidence="2" key="1">
    <citation type="submission" date="2020-07" db="EMBL/GenBank/DDBJ databases">
        <title>Genome sequence and genetic diversity analysis of an under-domesticated orphan crop, white fonio (Digitaria exilis).</title>
        <authorList>
            <person name="Bennetzen J.L."/>
            <person name="Chen S."/>
            <person name="Ma X."/>
            <person name="Wang X."/>
            <person name="Yssel A.E.J."/>
            <person name="Chaluvadi S.R."/>
            <person name="Johnson M."/>
            <person name="Gangashetty P."/>
            <person name="Hamidou F."/>
            <person name="Sanogo M.D."/>
            <person name="Zwaenepoel A."/>
            <person name="Wallace J."/>
            <person name="Van De Peer Y."/>
            <person name="Van Deynze A."/>
        </authorList>
    </citation>
    <scope>NUCLEOTIDE SEQUENCE</scope>
    <source>
        <tissue evidence="2">Leaves</tissue>
    </source>
</reference>
<dbReference type="OrthoDB" id="675438at2759"/>
<sequence>MFLKARQSFDNCFFRKVVILACWAIWCHWNSIIFYNGTRSFANRTLRGR</sequence>
<keyword evidence="1" id="KW-0812">Transmembrane</keyword>
<protein>
    <submittedName>
        <fullName evidence="2">Uncharacterized protein</fullName>
    </submittedName>
</protein>
<proteinExistence type="predicted"/>
<comment type="caution">
    <text evidence="2">The sequence shown here is derived from an EMBL/GenBank/DDBJ whole genome shotgun (WGS) entry which is preliminary data.</text>
</comment>
<name>A0A835ENE9_9POAL</name>
<keyword evidence="1" id="KW-0472">Membrane</keyword>
<dbReference type="Proteomes" id="UP000636709">
    <property type="component" value="Unassembled WGS sequence"/>
</dbReference>